<organism evidence="1 2">
    <name type="scientific">Waltera intestinalis</name>
    <dbReference type="NCBI Taxonomy" id="2606635"/>
    <lineage>
        <taxon>Bacteria</taxon>
        <taxon>Bacillati</taxon>
        <taxon>Bacillota</taxon>
        <taxon>Clostridia</taxon>
        <taxon>Lachnospirales</taxon>
        <taxon>Lachnospiraceae</taxon>
        <taxon>Waltera</taxon>
    </lineage>
</organism>
<evidence type="ECO:0000313" key="2">
    <source>
        <dbReference type="Proteomes" id="UP000476055"/>
    </source>
</evidence>
<reference evidence="1 2" key="1">
    <citation type="submission" date="2019-08" db="EMBL/GenBank/DDBJ databases">
        <title>In-depth cultivation of the pig gut microbiome towards novel bacterial diversity and tailored functional studies.</title>
        <authorList>
            <person name="Wylensek D."/>
            <person name="Hitch T.C.A."/>
            <person name="Clavel T."/>
        </authorList>
    </citation>
    <scope>NUCLEOTIDE SEQUENCE [LARGE SCALE GENOMIC DNA]</scope>
    <source>
        <strain evidence="1 2">WCA3-601-WT-6H</strain>
    </source>
</reference>
<dbReference type="Proteomes" id="UP000476055">
    <property type="component" value="Unassembled WGS sequence"/>
</dbReference>
<dbReference type="RefSeq" id="WP_154495550.1">
    <property type="nucleotide sequence ID" value="NZ_VUMU01000003.1"/>
</dbReference>
<comment type="caution">
    <text evidence="1">The sequence shown here is derived from an EMBL/GenBank/DDBJ whole genome shotgun (WGS) entry which is preliminary data.</text>
</comment>
<sequence>MKESKLRLRSAGLLSSAPISQSDYPEAYTRLLDGKQRDAIFDYKEGDVDTMYFTGVEITP</sequence>
<gene>
    <name evidence="1" type="ORF">FYJ59_04565</name>
</gene>
<protein>
    <submittedName>
        <fullName evidence="1">Uncharacterized protein</fullName>
    </submittedName>
</protein>
<name>A0A6L5YIQ6_9FIRM</name>
<dbReference type="EMBL" id="VUMU01000003">
    <property type="protein sequence ID" value="MST57522.1"/>
    <property type="molecule type" value="Genomic_DNA"/>
</dbReference>
<dbReference type="AlphaFoldDB" id="A0A6L5YIQ6"/>
<evidence type="ECO:0000313" key="1">
    <source>
        <dbReference type="EMBL" id="MST57522.1"/>
    </source>
</evidence>
<accession>A0A6L5YIQ6</accession>
<proteinExistence type="predicted"/>
<keyword evidence="2" id="KW-1185">Reference proteome</keyword>